<dbReference type="InterPro" id="IPR023827">
    <property type="entry name" value="Peptidase_S8_Asp-AS"/>
</dbReference>
<gene>
    <name evidence="15" type="ORF">BEU04_00755</name>
</gene>
<dbReference type="InterPro" id="IPR024989">
    <property type="entry name" value="MFS_assoc_dom"/>
</dbReference>
<evidence type="ECO:0000256" key="5">
    <source>
        <dbReference type="ARBA" id="ARBA00022801"/>
    </source>
</evidence>
<dbReference type="PROSITE" id="PS51892">
    <property type="entry name" value="SUBTILASE"/>
    <property type="match status" value="1"/>
</dbReference>
<feature type="transmembrane region" description="Helical" evidence="12">
    <location>
        <begin position="665"/>
        <end position="684"/>
    </location>
</feature>
<sequence length="1025" mass="112409">MPLSESSNSDKDVQGWWSNYSRDKDRDGISDVLEWKLQQGNRFFEPDSARVFIRYDHHPTDSDIEKLEKLGIEVTYRAQYIDLVATTMPRNLVYPVSTWYGIVMLDDIGKAVPHMNEAVPAMGVDQVWNNYGIYGNGISIAIVDTGVDNAHVGLDDMDDNIQTMDDLKVVAYYDAVQDNLVCSPCLPGESLDSGTHGTHVAGIAAGTGDGEAAPDGSRHIGVAPKASLVNVLSCCDGDIEDIIRGVEWTITNQKLVEPNIRVMTSSLGEQQIEFHIDNDGSSAWSQVVDAAVESGLVVTLSAGNEFGSATAAGCNTIDSPGDSRLPITVASLDKDLSLAIYSSRGYTSDGRVKPDVAAIGSSIMAPNKGTGTGYTSKSGTSMATPLMAGIVALTLEANPDLTPTEVKDTLVAGYSIEREILDDDIDAASNNCSIAETRPDNEYGYGQADPKTFVDISGNIDSSLSINWSLEPEYMLVNDSYVEVKPRIYNESWIRGVSDSSGQSISIGVEVRFGVDSWSLADDLSDNGDWSEWQIKVPEQTKKGNQTLYARLVANSEQMSPMASASVVLLDEYDTDDIGSISSLSDSTILLLTALLLVLTAGVGIPVWKRYRKLVNSSTENQKQNVNHLLLFRSLTDAAQIALLYWTAMRFFLRDEGASQSLVSAYYGIALLVLGVSLIFWGYIADTYGSRRKILLYTSIGCAILYLFIPFLGIYGTVFISIFLLMLHGSGRIPRAIASEYYPDCQGEFNGVFWGMFALIYSVAYLAAPSIYESFGMNAIVFFCLLLNIAAAFCAFRLNEIDVMPGTLVTDSSTPLDFNSNSFSLDSLRFKNSWVKWILLTVFLIYIPRGVIVYNAPNYFDDIGYDRSFVGVIMGYSVVASVILYPWLGSVCDRLGAWQVLLWSALLYILLWGTFSSAVSTHLSAFIFIIPVIPFLRTSRDTLLSQLTDLDERSKGMGWGVFIGTLGYSVGAFFASAMLGWLDAKDMEIQMQYLYTFRASLVFLLLASAVAWWLNKNTSKEATTW</sequence>
<evidence type="ECO:0000256" key="6">
    <source>
        <dbReference type="ARBA" id="ARBA00022825"/>
    </source>
</evidence>
<dbReference type="InterPro" id="IPR036852">
    <property type="entry name" value="Peptidase_S8/S53_dom_sf"/>
</dbReference>
<keyword evidence="8 12" id="KW-0472">Membrane</keyword>
<feature type="transmembrane region" description="Helical" evidence="12">
    <location>
        <begin position="993"/>
        <end position="1014"/>
    </location>
</feature>
<organism evidence="15 16">
    <name type="scientific">Marine Group III euryarchaeote CG-Bathy1</name>
    <dbReference type="NCBI Taxonomy" id="1889001"/>
    <lineage>
        <taxon>Archaea</taxon>
        <taxon>Methanobacteriati</taxon>
        <taxon>Thermoplasmatota</taxon>
        <taxon>Thermoplasmata</taxon>
        <taxon>Candidatus Thermoprofundales</taxon>
    </lineage>
</organism>
<evidence type="ECO:0000256" key="3">
    <source>
        <dbReference type="ARBA" id="ARBA00022670"/>
    </source>
</evidence>
<feature type="transmembrane region" description="Helical" evidence="12">
    <location>
        <begin position="834"/>
        <end position="856"/>
    </location>
</feature>
<feature type="transmembrane region" description="Helical" evidence="12">
    <location>
        <begin position="589"/>
        <end position="608"/>
    </location>
</feature>
<evidence type="ECO:0000256" key="7">
    <source>
        <dbReference type="ARBA" id="ARBA00022989"/>
    </source>
</evidence>
<dbReference type="AlphaFoldDB" id="A0A1J5U7V7"/>
<dbReference type="SUPFAM" id="SSF103473">
    <property type="entry name" value="MFS general substrate transporter"/>
    <property type="match status" value="1"/>
</dbReference>
<dbReference type="Gene3D" id="1.20.1250.20">
    <property type="entry name" value="MFS general substrate transporter like domains"/>
    <property type="match status" value="2"/>
</dbReference>
<dbReference type="SUPFAM" id="SSF52743">
    <property type="entry name" value="Subtilisin-like"/>
    <property type="match status" value="1"/>
</dbReference>
<feature type="transmembrane region" description="Helical" evidence="12">
    <location>
        <begin position="629"/>
        <end position="653"/>
    </location>
</feature>
<feature type="domain" description="Major facilitator superfamily associated" evidence="14">
    <location>
        <begin position="650"/>
        <end position="920"/>
    </location>
</feature>
<keyword evidence="7 12" id="KW-1133">Transmembrane helix</keyword>
<evidence type="ECO:0000259" key="14">
    <source>
        <dbReference type="Pfam" id="PF12832"/>
    </source>
</evidence>
<dbReference type="GO" id="GO:0006508">
    <property type="term" value="P:proteolysis"/>
    <property type="evidence" value="ECO:0007669"/>
    <property type="project" value="UniProtKB-KW"/>
</dbReference>
<proteinExistence type="inferred from homology"/>
<feature type="transmembrane region" description="Helical" evidence="12">
    <location>
        <begin position="749"/>
        <end position="768"/>
    </location>
</feature>
<accession>A0A1J5U7V7</accession>
<evidence type="ECO:0000256" key="2">
    <source>
        <dbReference type="ARBA" id="ARBA00011073"/>
    </source>
</evidence>
<dbReference type="InterPro" id="IPR036259">
    <property type="entry name" value="MFS_trans_sf"/>
</dbReference>
<evidence type="ECO:0000313" key="16">
    <source>
        <dbReference type="Proteomes" id="UP000183815"/>
    </source>
</evidence>
<evidence type="ECO:0000256" key="9">
    <source>
        <dbReference type="PIRSR" id="PIRSR615500-1"/>
    </source>
</evidence>
<name>A0A1J5U7V7_9ARCH</name>
<dbReference type="PANTHER" id="PTHR43806:SF11">
    <property type="entry name" value="CEREVISIN-RELATED"/>
    <property type="match status" value="1"/>
</dbReference>
<dbReference type="Proteomes" id="UP000183815">
    <property type="component" value="Unassembled WGS sequence"/>
</dbReference>
<dbReference type="PRINTS" id="PR00723">
    <property type="entry name" value="SUBTILISIN"/>
</dbReference>
<dbReference type="GO" id="GO:0004252">
    <property type="term" value="F:serine-type endopeptidase activity"/>
    <property type="evidence" value="ECO:0007669"/>
    <property type="project" value="UniProtKB-UniRule"/>
</dbReference>
<feature type="domain" description="Peptidase S8/S53" evidence="13">
    <location>
        <begin position="135"/>
        <end position="446"/>
    </location>
</feature>
<dbReference type="InterPro" id="IPR022398">
    <property type="entry name" value="Peptidase_S8_His-AS"/>
</dbReference>
<evidence type="ECO:0000256" key="4">
    <source>
        <dbReference type="ARBA" id="ARBA00022692"/>
    </source>
</evidence>
<dbReference type="GO" id="GO:0022857">
    <property type="term" value="F:transmembrane transporter activity"/>
    <property type="evidence" value="ECO:0007669"/>
    <property type="project" value="InterPro"/>
</dbReference>
<comment type="similarity">
    <text evidence="2 10 11">Belongs to the peptidase S8 family.</text>
</comment>
<dbReference type="PROSITE" id="PS00137">
    <property type="entry name" value="SUBTILASE_HIS"/>
    <property type="match status" value="1"/>
</dbReference>
<keyword evidence="6 10" id="KW-0720">Serine protease</keyword>
<evidence type="ECO:0000259" key="13">
    <source>
        <dbReference type="Pfam" id="PF00082"/>
    </source>
</evidence>
<feature type="transmembrane region" description="Helical" evidence="12">
    <location>
        <begin position="908"/>
        <end position="936"/>
    </location>
</feature>
<evidence type="ECO:0000313" key="15">
    <source>
        <dbReference type="EMBL" id="OIR20366.1"/>
    </source>
</evidence>
<dbReference type="InterPro" id="IPR050131">
    <property type="entry name" value="Peptidase_S8_subtilisin-like"/>
</dbReference>
<evidence type="ECO:0000256" key="10">
    <source>
        <dbReference type="PROSITE-ProRule" id="PRU01240"/>
    </source>
</evidence>
<feature type="active site" description="Charge relay system" evidence="9 10">
    <location>
        <position position="381"/>
    </location>
</feature>
<keyword evidence="4 12" id="KW-0812">Transmembrane</keyword>
<feature type="active site" description="Charge relay system" evidence="9 10">
    <location>
        <position position="144"/>
    </location>
</feature>
<dbReference type="PANTHER" id="PTHR43806">
    <property type="entry name" value="PEPTIDASE S8"/>
    <property type="match status" value="1"/>
</dbReference>
<keyword evidence="5 10" id="KW-0378">Hydrolase</keyword>
<protein>
    <submittedName>
        <fullName evidence="15">Uncharacterized protein</fullName>
    </submittedName>
</protein>
<feature type="active site" description="Charge relay system" evidence="9 10">
    <location>
        <position position="196"/>
    </location>
</feature>
<evidence type="ECO:0000256" key="12">
    <source>
        <dbReference type="SAM" id="Phobius"/>
    </source>
</evidence>
<keyword evidence="3 10" id="KW-0645">Protease</keyword>
<reference evidence="15 16" key="1">
    <citation type="submission" date="2016-08" db="EMBL/GenBank/DDBJ databases">
        <title>New Insights into Marine Group III Euryarchaeota, from dark to light.</title>
        <authorList>
            <person name="Haro-Moreno J.M."/>
            <person name="Rodriguez-Valera F."/>
            <person name="Lopez-Garcia P."/>
            <person name="Moreira D."/>
            <person name="Martin-Cuadrado A.B."/>
        </authorList>
    </citation>
    <scope>NUCLEOTIDE SEQUENCE [LARGE SCALE GENOMIC DNA]</scope>
    <source>
        <strain evidence="15">CG-Bathy1</strain>
    </source>
</reference>
<evidence type="ECO:0000256" key="8">
    <source>
        <dbReference type="ARBA" id="ARBA00023136"/>
    </source>
</evidence>
<dbReference type="EMBL" id="MIYU01000001">
    <property type="protein sequence ID" value="OIR20366.1"/>
    <property type="molecule type" value="Genomic_DNA"/>
</dbReference>
<evidence type="ECO:0000256" key="1">
    <source>
        <dbReference type="ARBA" id="ARBA00004141"/>
    </source>
</evidence>
<dbReference type="Gene3D" id="3.40.50.200">
    <property type="entry name" value="Peptidase S8/S53 domain"/>
    <property type="match status" value="1"/>
</dbReference>
<dbReference type="PROSITE" id="PS00136">
    <property type="entry name" value="SUBTILASE_ASP"/>
    <property type="match status" value="1"/>
</dbReference>
<comment type="caution">
    <text evidence="15">The sequence shown here is derived from an EMBL/GenBank/DDBJ whole genome shotgun (WGS) entry which is preliminary data.</text>
</comment>
<dbReference type="InterPro" id="IPR015500">
    <property type="entry name" value="Peptidase_S8_subtilisin-rel"/>
</dbReference>
<feature type="transmembrane region" description="Helical" evidence="12">
    <location>
        <begin position="957"/>
        <end position="981"/>
    </location>
</feature>
<feature type="transmembrane region" description="Helical" evidence="12">
    <location>
        <begin position="780"/>
        <end position="798"/>
    </location>
</feature>
<dbReference type="Pfam" id="PF00082">
    <property type="entry name" value="Peptidase_S8"/>
    <property type="match status" value="1"/>
</dbReference>
<dbReference type="PROSITE" id="PS00138">
    <property type="entry name" value="SUBTILASE_SER"/>
    <property type="match status" value="1"/>
</dbReference>
<dbReference type="InterPro" id="IPR023828">
    <property type="entry name" value="Peptidase_S8_Ser-AS"/>
</dbReference>
<dbReference type="InterPro" id="IPR000209">
    <property type="entry name" value="Peptidase_S8/S53_dom"/>
</dbReference>
<evidence type="ECO:0000256" key="11">
    <source>
        <dbReference type="RuleBase" id="RU003355"/>
    </source>
</evidence>
<comment type="subcellular location">
    <subcellularLocation>
        <location evidence="1">Membrane</location>
        <topology evidence="1">Multi-pass membrane protein</topology>
    </subcellularLocation>
</comment>
<dbReference type="Pfam" id="PF12832">
    <property type="entry name" value="MFS_1_like"/>
    <property type="match status" value="1"/>
</dbReference>
<feature type="transmembrane region" description="Helical" evidence="12">
    <location>
        <begin position="868"/>
        <end position="888"/>
    </location>
</feature>
<feature type="transmembrane region" description="Helical" evidence="12">
    <location>
        <begin position="696"/>
        <end position="729"/>
    </location>
</feature>